<feature type="transmembrane region" description="Helical" evidence="5">
    <location>
        <begin position="20"/>
        <end position="37"/>
    </location>
</feature>
<protein>
    <submittedName>
        <fullName evidence="8">ABC transporter permease</fullName>
    </submittedName>
</protein>
<evidence type="ECO:0000256" key="3">
    <source>
        <dbReference type="ARBA" id="ARBA00022989"/>
    </source>
</evidence>
<comment type="caution">
    <text evidence="8">The sequence shown here is derived from an EMBL/GenBank/DDBJ whole genome shotgun (WGS) entry which is preliminary data.</text>
</comment>
<feature type="transmembrane region" description="Helical" evidence="5">
    <location>
        <begin position="165"/>
        <end position="186"/>
    </location>
</feature>
<organism evidence="8 11">
    <name type="scientific">Lactiplantibacillus pentosus</name>
    <name type="common">Lactobacillus pentosus</name>
    <dbReference type="NCBI Taxonomy" id="1589"/>
    <lineage>
        <taxon>Bacteria</taxon>
        <taxon>Bacillati</taxon>
        <taxon>Bacillota</taxon>
        <taxon>Bacilli</taxon>
        <taxon>Lactobacillales</taxon>
        <taxon>Lactobacillaceae</taxon>
        <taxon>Lactiplantibacillus</taxon>
    </lineage>
</organism>
<evidence type="ECO:0000256" key="5">
    <source>
        <dbReference type="SAM" id="Phobius"/>
    </source>
</evidence>
<evidence type="ECO:0000313" key="7">
    <source>
        <dbReference type="EMBL" id="PRO85059.1"/>
    </source>
</evidence>
<accession>A0A2S9VYI0</accession>
<feature type="transmembrane region" description="Helical" evidence="5">
    <location>
        <begin position="135"/>
        <end position="158"/>
    </location>
</feature>
<dbReference type="InterPro" id="IPR052902">
    <property type="entry name" value="ABC-2_transporter"/>
</dbReference>
<feature type="transmembrane region" description="Helical" evidence="5">
    <location>
        <begin position="99"/>
        <end position="123"/>
    </location>
</feature>
<evidence type="ECO:0000256" key="1">
    <source>
        <dbReference type="ARBA" id="ARBA00004141"/>
    </source>
</evidence>
<dbReference type="AlphaFoldDB" id="A0A2S9VYI0"/>
<dbReference type="GO" id="GO:0016020">
    <property type="term" value="C:membrane"/>
    <property type="evidence" value="ECO:0007669"/>
    <property type="project" value="UniProtKB-SubCell"/>
</dbReference>
<dbReference type="InterPro" id="IPR013525">
    <property type="entry name" value="ABC2_TM"/>
</dbReference>
<dbReference type="Proteomes" id="UP000281061">
    <property type="component" value="Unassembled WGS sequence"/>
</dbReference>
<keyword evidence="3 5" id="KW-1133">Transmembrane helix</keyword>
<keyword evidence="2 5" id="KW-0812">Transmembrane</keyword>
<evidence type="ECO:0000313" key="11">
    <source>
        <dbReference type="Proteomes" id="UP000276249"/>
    </source>
</evidence>
<name>A0A2S9VYI0_LACPE</name>
<dbReference type="PANTHER" id="PTHR43027">
    <property type="entry name" value="DOXORUBICIN RESISTANCE ABC TRANSPORTER PERMEASE PROTEIN DRRC-RELATED"/>
    <property type="match status" value="1"/>
</dbReference>
<feature type="domain" description="ABC-2 type transporter transmembrane" evidence="6">
    <location>
        <begin position="18"/>
        <end position="209"/>
    </location>
</feature>
<dbReference type="RefSeq" id="WP_088771192.1">
    <property type="nucleotide sequence ID" value="NZ_CP022130.1"/>
</dbReference>
<comment type="subcellular location">
    <subcellularLocation>
        <location evidence="1">Membrane</location>
        <topology evidence="1">Multi-pass membrane protein</topology>
    </subcellularLocation>
</comment>
<evidence type="ECO:0000313" key="9">
    <source>
        <dbReference type="EMBL" id="RMW51474.1"/>
    </source>
</evidence>
<dbReference type="Proteomes" id="UP000276249">
    <property type="component" value="Unassembled WGS sequence"/>
</dbReference>
<dbReference type="GO" id="GO:0140359">
    <property type="term" value="F:ABC-type transporter activity"/>
    <property type="evidence" value="ECO:0007669"/>
    <property type="project" value="InterPro"/>
</dbReference>
<dbReference type="EMBL" id="RDCL01000096">
    <property type="protein sequence ID" value="RMW51474.1"/>
    <property type="molecule type" value="Genomic_DNA"/>
</dbReference>
<evidence type="ECO:0000313" key="12">
    <source>
        <dbReference type="Proteomes" id="UP000281061"/>
    </source>
</evidence>
<dbReference type="Proteomes" id="UP000238378">
    <property type="component" value="Unassembled WGS sequence"/>
</dbReference>
<feature type="transmembrane region" description="Helical" evidence="5">
    <location>
        <begin position="223"/>
        <end position="241"/>
    </location>
</feature>
<reference evidence="11 12" key="2">
    <citation type="submission" date="2018-10" db="EMBL/GenBank/DDBJ databases">
        <title>Genome sequences of five Lactobacillus pentosus strains isolated from brines of traditionally fermented spanish-style green table olives and differences between them.</title>
        <authorList>
            <person name="Jimenez Diaz R."/>
        </authorList>
    </citation>
    <scope>NUCLEOTIDE SEQUENCE [LARGE SCALE GENOMIC DNA]</scope>
    <source>
        <strain evidence="8 11">IG10</strain>
        <strain evidence="9 12">IG8</strain>
    </source>
</reference>
<dbReference type="EMBL" id="RDCJ01000107">
    <property type="protein sequence ID" value="RMW44899.1"/>
    <property type="molecule type" value="Genomic_DNA"/>
</dbReference>
<feature type="transmembrane region" description="Helical" evidence="5">
    <location>
        <begin position="57"/>
        <end position="78"/>
    </location>
</feature>
<reference evidence="7 10" key="1">
    <citation type="submission" date="2018-03" db="EMBL/GenBank/DDBJ databases">
        <title>Draft Genome Sequences of six Lactobacillus pentosus Strains Isolated from Brines of Traditionally Fermented Spanish-Style Green Table Olives.</title>
        <authorList>
            <person name="Calero-Delgado B."/>
            <person name="Martin-Platero A.M."/>
            <person name="Perez-Pulido A.J."/>
            <person name="Benitez-Cabello A."/>
            <person name="Casimiro-Soriguer C.S."/>
            <person name="Martinez-Bueno M."/>
            <person name="Arroyo-Lopez F.N."/>
            <person name="Rodriguez-Gomez F."/>
            <person name="Bautista-Gallego J."/>
            <person name="Garrido-Fernandez A."/>
            <person name="Jimenez-Diaz R."/>
        </authorList>
    </citation>
    <scope>NUCLEOTIDE SEQUENCE [LARGE SCALE GENOMIC DNA]</scope>
    <source>
        <strain evidence="7 10">IG2</strain>
    </source>
</reference>
<evidence type="ECO:0000313" key="10">
    <source>
        <dbReference type="Proteomes" id="UP000238378"/>
    </source>
</evidence>
<dbReference type="EMBL" id="PVOB01000436">
    <property type="protein sequence ID" value="PRO85059.1"/>
    <property type="molecule type" value="Genomic_DNA"/>
</dbReference>
<sequence length="254" mass="28019">MNVLIAQLSFDCRRLILRNVAFQFFALMMPAGFYLLFTKAMTGGTTAQMAAFNVAYMGSMTVYSIAINGLFSIAQILMHDREKGLVRWLQLTPHGLVPYYVSIGILGLLMNLLSVAVLGTIAVLVNHVSLTLGQWFGVLGIAIIGQVPIMLIGVALSFLNRAETLSVASNLVTFPMAIMSGLWWPIRMLPDWVQVIGQHLPTFYMNDLLGTWMMHGTLDKTNLFGIGAWTLGLLVVISWGTRRLLKRGNGIVRA</sequence>
<keyword evidence="10" id="KW-1185">Reference proteome</keyword>
<gene>
    <name evidence="7" type="ORF">C6Y08_18795</name>
    <name evidence="9" type="ORF">D6U17_17600</name>
    <name evidence="8" type="ORF">D6U18_13540</name>
</gene>
<dbReference type="PANTHER" id="PTHR43027:SF1">
    <property type="entry name" value="DOXORUBICIN RESISTANCE ABC TRANSPORTER PERMEASE PROTEIN DRRC-RELATED"/>
    <property type="match status" value="1"/>
</dbReference>
<evidence type="ECO:0000256" key="4">
    <source>
        <dbReference type="ARBA" id="ARBA00023136"/>
    </source>
</evidence>
<proteinExistence type="predicted"/>
<keyword evidence="4 5" id="KW-0472">Membrane</keyword>
<dbReference type="Pfam" id="PF01061">
    <property type="entry name" value="ABC2_membrane"/>
    <property type="match status" value="1"/>
</dbReference>
<evidence type="ECO:0000313" key="8">
    <source>
        <dbReference type="EMBL" id="RMW44899.1"/>
    </source>
</evidence>
<evidence type="ECO:0000256" key="2">
    <source>
        <dbReference type="ARBA" id="ARBA00022692"/>
    </source>
</evidence>
<evidence type="ECO:0000259" key="6">
    <source>
        <dbReference type="Pfam" id="PF01061"/>
    </source>
</evidence>